<dbReference type="SMART" id="SM00986">
    <property type="entry name" value="UDG"/>
    <property type="match status" value="1"/>
</dbReference>
<protein>
    <submittedName>
        <fullName evidence="6">Unannotated protein</fullName>
    </submittedName>
</protein>
<dbReference type="GO" id="GO:0004844">
    <property type="term" value="F:uracil DNA N-glycosylase activity"/>
    <property type="evidence" value="ECO:0007669"/>
    <property type="project" value="InterPro"/>
</dbReference>
<dbReference type="PANTHER" id="PTHR11264:SF0">
    <property type="entry name" value="URACIL-DNA GLYCOSYLASE"/>
    <property type="match status" value="1"/>
</dbReference>
<dbReference type="InterPro" id="IPR002043">
    <property type="entry name" value="UDG_fam1"/>
</dbReference>
<dbReference type="PANTHER" id="PTHR11264">
    <property type="entry name" value="URACIL-DNA GLYCOSYLASE"/>
    <property type="match status" value="1"/>
</dbReference>
<gene>
    <name evidence="6" type="ORF">UFOPK2265_00253</name>
</gene>
<proteinExistence type="inferred from homology"/>
<evidence type="ECO:0000256" key="4">
    <source>
        <dbReference type="ARBA" id="ARBA00023204"/>
    </source>
</evidence>
<dbReference type="Gene3D" id="3.40.470.10">
    <property type="entry name" value="Uracil-DNA glycosylase-like domain"/>
    <property type="match status" value="1"/>
</dbReference>
<keyword evidence="3" id="KW-0378">Hydrolase</keyword>
<dbReference type="SUPFAM" id="SSF52141">
    <property type="entry name" value="Uracil-DNA glycosylase-like"/>
    <property type="match status" value="1"/>
</dbReference>
<dbReference type="Pfam" id="PF03167">
    <property type="entry name" value="UDG"/>
    <property type="match status" value="1"/>
</dbReference>
<feature type="domain" description="Uracil-DNA glycosylase-like" evidence="5">
    <location>
        <begin position="45"/>
        <end position="202"/>
    </location>
</feature>
<dbReference type="NCBIfam" id="NF003592">
    <property type="entry name" value="PRK05254.1-5"/>
    <property type="match status" value="1"/>
</dbReference>
<evidence type="ECO:0000259" key="5">
    <source>
        <dbReference type="SMART" id="SM00986"/>
    </source>
</evidence>
<dbReference type="NCBIfam" id="TIGR00628">
    <property type="entry name" value="ung"/>
    <property type="match status" value="1"/>
</dbReference>
<accession>A0A6J6KX36</accession>
<evidence type="ECO:0000256" key="2">
    <source>
        <dbReference type="ARBA" id="ARBA00022763"/>
    </source>
</evidence>
<dbReference type="InterPro" id="IPR005122">
    <property type="entry name" value="Uracil-DNA_glycosylase-like"/>
</dbReference>
<keyword evidence="2" id="KW-0227">DNA damage</keyword>
<evidence type="ECO:0000256" key="1">
    <source>
        <dbReference type="ARBA" id="ARBA00008184"/>
    </source>
</evidence>
<reference evidence="6" key="1">
    <citation type="submission" date="2020-05" db="EMBL/GenBank/DDBJ databases">
        <authorList>
            <person name="Chiriac C."/>
            <person name="Salcher M."/>
            <person name="Ghai R."/>
            <person name="Kavagutti S V."/>
        </authorList>
    </citation>
    <scope>NUCLEOTIDE SEQUENCE</scope>
</reference>
<keyword evidence="4" id="KW-0234">DNA repair</keyword>
<dbReference type="EMBL" id="CAEZWP010000006">
    <property type="protein sequence ID" value="CAB4652804.1"/>
    <property type="molecule type" value="Genomic_DNA"/>
</dbReference>
<dbReference type="CDD" id="cd10027">
    <property type="entry name" value="UDG-F1-like"/>
    <property type="match status" value="1"/>
</dbReference>
<dbReference type="NCBIfam" id="NF003588">
    <property type="entry name" value="PRK05254.1-1"/>
    <property type="match status" value="1"/>
</dbReference>
<comment type="similarity">
    <text evidence="1">Belongs to the uracil-DNA glycosylase (UDG) superfamily. UNG family.</text>
</comment>
<evidence type="ECO:0000313" key="6">
    <source>
        <dbReference type="EMBL" id="CAB4652804.1"/>
    </source>
</evidence>
<evidence type="ECO:0000256" key="3">
    <source>
        <dbReference type="ARBA" id="ARBA00022801"/>
    </source>
</evidence>
<organism evidence="6">
    <name type="scientific">freshwater metagenome</name>
    <dbReference type="NCBI Taxonomy" id="449393"/>
    <lineage>
        <taxon>unclassified sequences</taxon>
        <taxon>metagenomes</taxon>
        <taxon>ecological metagenomes</taxon>
    </lineage>
</organism>
<dbReference type="InterPro" id="IPR018085">
    <property type="entry name" value="Ura-DNA_Glyclase_AS"/>
</dbReference>
<sequence>MSLFDQLHPDWQEALSELRSQIDLIDSKLQSSDLAPEYKNVMRALSVSIESIRVVIIGQDPYPAPGHAHGLAFSVSSDINPLPASLRNIFMELESDVGIPMSANGDLSRWAEQGVLLLNRILTTQSGYSLKHALLGWQEITNEIARTLGQRPVVAVLWGKNAQELTHLFDPGLTITSAHPSPLSSYRGFFGSKPFSQTNQLLESIGLPVIRW</sequence>
<name>A0A6J6KX36_9ZZZZ</name>
<dbReference type="PROSITE" id="PS00130">
    <property type="entry name" value="U_DNA_GLYCOSYLASE"/>
    <property type="match status" value="1"/>
</dbReference>
<dbReference type="AlphaFoldDB" id="A0A6J6KX36"/>
<dbReference type="SMART" id="SM00987">
    <property type="entry name" value="UreE_C"/>
    <property type="match status" value="1"/>
</dbReference>
<dbReference type="GO" id="GO:0097510">
    <property type="term" value="P:base-excision repair, AP site formation via deaminated base removal"/>
    <property type="evidence" value="ECO:0007669"/>
    <property type="project" value="TreeGrafter"/>
</dbReference>
<dbReference type="InterPro" id="IPR036895">
    <property type="entry name" value="Uracil-DNA_glycosylase-like_sf"/>
</dbReference>
<dbReference type="HAMAP" id="MF_00148">
    <property type="entry name" value="UDG"/>
    <property type="match status" value="1"/>
</dbReference>